<dbReference type="SUPFAM" id="SSF53850">
    <property type="entry name" value="Periplasmic binding protein-like II"/>
    <property type="match status" value="1"/>
</dbReference>
<sequence>MLRKAWTGILGLLLAGMLPLAAMAQEGYPVRGITLVTPYAAGGGSDLVTRVLAEALRRQLAQTVSVQNISGGGGNIGVQQVARAAPDGYTLLLHHIGMATAPALFQNPGFDPVASFEQIGLFADMPMLLVGNKDIAANSIAELLDWVRAQREDITFASSGQGSATHLCAILFQQLAGANVTMVQYRGAAPALADLQAGRVNLLCDVTAGIVPYVQSGAVKAYVITGTRRLDSLPNLPTTEELRLQAMDITAWFGLYAPAGTPRAVVNRLATALQGATRDTETRSRLAQMDTLVFDADQATPAAHRQRLAAQVEQWNRVIRNAGIPVN</sequence>
<evidence type="ECO:0000256" key="1">
    <source>
        <dbReference type="ARBA" id="ARBA00006987"/>
    </source>
</evidence>
<comment type="similarity">
    <text evidence="1">Belongs to the UPF0065 (bug) family.</text>
</comment>
<evidence type="ECO:0000313" key="3">
    <source>
        <dbReference type="EMBL" id="MBL6459343.1"/>
    </source>
</evidence>
<proteinExistence type="inferred from homology"/>
<feature type="chain" id="PRO_5045362833" evidence="2">
    <location>
        <begin position="25"/>
        <end position="327"/>
    </location>
</feature>
<dbReference type="Proteomes" id="UP000606490">
    <property type="component" value="Unassembled WGS sequence"/>
</dbReference>
<dbReference type="Gene3D" id="3.40.190.10">
    <property type="entry name" value="Periplasmic binding protein-like II"/>
    <property type="match status" value="1"/>
</dbReference>
<gene>
    <name evidence="3" type="ORF">JMJ55_28910</name>
</gene>
<feature type="signal peptide" evidence="2">
    <location>
        <begin position="1"/>
        <end position="24"/>
    </location>
</feature>
<name>A0ABS1VCH4_9PROT</name>
<keyword evidence="2" id="KW-0732">Signal</keyword>
<dbReference type="RefSeq" id="WP_202829076.1">
    <property type="nucleotide sequence ID" value="NZ_JAEUXJ010000034.1"/>
</dbReference>
<keyword evidence="4" id="KW-1185">Reference proteome</keyword>
<organism evidence="3 4">
    <name type="scientific">Belnapia mucosa</name>
    <dbReference type="NCBI Taxonomy" id="2804532"/>
    <lineage>
        <taxon>Bacteria</taxon>
        <taxon>Pseudomonadati</taxon>
        <taxon>Pseudomonadota</taxon>
        <taxon>Alphaproteobacteria</taxon>
        <taxon>Acetobacterales</taxon>
        <taxon>Roseomonadaceae</taxon>
        <taxon>Belnapia</taxon>
    </lineage>
</organism>
<dbReference type="PANTHER" id="PTHR42928">
    <property type="entry name" value="TRICARBOXYLATE-BINDING PROTEIN"/>
    <property type="match status" value="1"/>
</dbReference>
<dbReference type="PANTHER" id="PTHR42928:SF5">
    <property type="entry name" value="BLR1237 PROTEIN"/>
    <property type="match status" value="1"/>
</dbReference>
<protein>
    <submittedName>
        <fullName evidence="3">Tripartite tricarboxylate transporter substrate binding protein BugD</fullName>
    </submittedName>
</protein>
<evidence type="ECO:0000256" key="2">
    <source>
        <dbReference type="SAM" id="SignalP"/>
    </source>
</evidence>
<comment type="caution">
    <text evidence="3">The sequence shown here is derived from an EMBL/GenBank/DDBJ whole genome shotgun (WGS) entry which is preliminary data.</text>
</comment>
<evidence type="ECO:0000313" key="4">
    <source>
        <dbReference type="Proteomes" id="UP000606490"/>
    </source>
</evidence>
<reference evidence="3 4" key="1">
    <citation type="submission" date="2021-01" db="EMBL/GenBank/DDBJ databases">
        <title>Belnapia mucosa sp. nov. and Belnapia arida sp. nov., isolated from the Tabernas Desert (Almeria, Spain).</title>
        <authorList>
            <person name="Molina-Menor E."/>
            <person name="Vidal-Verdu A."/>
            <person name="Calonge A."/>
            <person name="Satari L."/>
            <person name="Pereto Magraner J."/>
            <person name="Porcar Miralles M."/>
        </authorList>
    </citation>
    <scope>NUCLEOTIDE SEQUENCE [LARGE SCALE GENOMIC DNA]</scope>
    <source>
        <strain evidence="3 4">T6</strain>
    </source>
</reference>
<dbReference type="InterPro" id="IPR042100">
    <property type="entry name" value="Bug_dom1"/>
</dbReference>
<dbReference type="PIRSF" id="PIRSF017082">
    <property type="entry name" value="YflP"/>
    <property type="match status" value="1"/>
</dbReference>
<dbReference type="Gene3D" id="3.40.190.150">
    <property type="entry name" value="Bordetella uptake gene, domain 1"/>
    <property type="match status" value="1"/>
</dbReference>
<dbReference type="Pfam" id="PF03401">
    <property type="entry name" value="TctC"/>
    <property type="match status" value="1"/>
</dbReference>
<dbReference type="EMBL" id="JAEUXJ010000034">
    <property type="protein sequence ID" value="MBL6459343.1"/>
    <property type="molecule type" value="Genomic_DNA"/>
</dbReference>
<accession>A0ABS1VCH4</accession>
<dbReference type="InterPro" id="IPR005064">
    <property type="entry name" value="BUG"/>
</dbReference>